<keyword evidence="4" id="KW-0804">Transcription</keyword>
<gene>
    <name evidence="5" type="ORF">SAMN03080617_02358</name>
</gene>
<dbReference type="GO" id="GO:0003677">
    <property type="term" value="F:DNA binding"/>
    <property type="evidence" value="ECO:0007669"/>
    <property type="project" value="UniProtKB-KW"/>
</dbReference>
<evidence type="ECO:0000256" key="3">
    <source>
        <dbReference type="ARBA" id="ARBA00023125"/>
    </source>
</evidence>
<dbReference type="EMBL" id="FMXE01000015">
    <property type="protein sequence ID" value="SDA79462.1"/>
    <property type="molecule type" value="Genomic_DNA"/>
</dbReference>
<dbReference type="PIRSF" id="PIRSF019455">
    <property type="entry name" value="CopR_AtkY"/>
    <property type="match status" value="1"/>
</dbReference>
<dbReference type="Gene3D" id="1.10.4040.10">
    <property type="entry name" value="Penicillinase repressor domain"/>
    <property type="match status" value="1"/>
</dbReference>
<dbReference type="STRING" id="279824.SAMN03080617_02358"/>
<dbReference type="Gene3D" id="1.10.10.10">
    <property type="entry name" value="Winged helix-like DNA-binding domain superfamily/Winged helix DNA-binding domain"/>
    <property type="match status" value="1"/>
</dbReference>
<evidence type="ECO:0000256" key="2">
    <source>
        <dbReference type="ARBA" id="ARBA00023015"/>
    </source>
</evidence>
<accession>A0A1G5YAH8</accession>
<dbReference type="InterPro" id="IPR005650">
    <property type="entry name" value="BlaI_family"/>
</dbReference>
<proteinExistence type="inferred from homology"/>
<keyword evidence="2" id="KW-0805">Transcription regulation</keyword>
<organism evidence="5 6">
    <name type="scientific">Algoriphagus alkaliphilus</name>
    <dbReference type="NCBI Taxonomy" id="279824"/>
    <lineage>
        <taxon>Bacteria</taxon>
        <taxon>Pseudomonadati</taxon>
        <taxon>Bacteroidota</taxon>
        <taxon>Cytophagia</taxon>
        <taxon>Cytophagales</taxon>
        <taxon>Cyclobacteriaceae</taxon>
        <taxon>Algoriphagus</taxon>
    </lineage>
</organism>
<dbReference type="SUPFAM" id="SSF46785">
    <property type="entry name" value="Winged helix' DNA-binding domain"/>
    <property type="match status" value="1"/>
</dbReference>
<protein>
    <submittedName>
        <fullName evidence="5">Predicted transcriptional regulator</fullName>
    </submittedName>
</protein>
<dbReference type="GO" id="GO:0045892">
    <property type="term" value="P:negative regulation of DNA-templated transcription"/>
    <property type="evidence" value="ECO:0007669"/>
    <property type="project" value="InterPro"/>
</dbReference>
<comment type="similarity">
    <text evidence="1">Belongs to the BlaI transcriptional regulatory family.</text>
</comment>
<keyword evidence="6" id="KW-1185">Reference proteome</keyword>
<dbReference type="Proteomes" id="UP000198756">
    <property type="component" value="Unassembled WGS sequence"/>
</dbReference>
<evidence type="ECO:0000313" key="5">
    <source>
        <dbReference type="EMBL" id="SDA79462.1"/>
    </source>
</evidence>
<dbReference type="Pfam" id="PF03965">
    <property type="entry name" value="Penicillinase_R"/>
    <property type="match status" value="1"/>
</dbReference>
<name>A0A1G5YAH8_9BACT</name>
<dbReference type="AlphaFoldDB" id="A0A1G5YAH8"/>
<reference evidence="6" key="1">
    <citation type="submission" date="2016-10" db="EMBL/GenBank/DDBJ databases">
        <authorList>
            <person name="Varghese N."/>
            <person name="Submissions S."/>
        </authorList>
    </citation>
    <scope>NUCLEOTIDE SEQUENCE [LARGE SCALE GENOMIC DNA]</scope>
    <source>
        <strain evidence="6">DSM 22703</strain>
    </source>
</reference>
<evidence type="ECO:0000313" key="6">
    <source>
        <dbReference type="Proteomes" id="UP000198756"/>
    </source>
</evidence>
<evidence type="ECO:0000256" key="4">
    <source>
        <dbReference type="ARBA" id="ARBA00023163"/>
    </source>
</evidence>
<dbReference type="InterPro" id="IPR036388">
    <property type="entry name" value="WH-like_DNA-bd_sf"/>
</dbReference>
<keyword evidence="3" id="KW-0238">DNA-binding</keyword>
<sequence length="141" mass="16132">MKIRIPSYIFGTKVIVDDLMNKPTESELEILSLLWEMKEASVRQIHERLAETKDTGYTTTLKTMQIMYAKGMVTRDEENRSHIYRPKTNQQETQNSLLKSLMSTAFGGSSKALVMQALGQDNPSKDEIDEIRAFLDQLENS</sequence>
<dbReference type="InterPro" id="IPR036390">
    <property type="entry name" value="WH_DNA-bd_sf"/>
</dbReference>
<evidence type="ECO:0000256" key="1">
    <source>
        <dbReference type="ARBA" id="ARBA00011046"/>
    </source>
</evidence>